<comment type="similarity">
    <text evidence="1 11">Belongs to the peptidase M1 family.</text>
</comment>
<evidence type="ECO:0000259" key="12">
    <source>
        <dbReference type="Pfam" id="PF01433"/>
    </source>
</evidence>
<evidence type="ECO:0000259" key="14">
    <source>
        <dbReference type="Pfam" id="PF17900"/>
    </source>
</evidence>
<feature type="active site" description="Proton acceptor" evidence="8">
    <location>
        <position position="345"/>
    </location>
</feature>
<evidence type="ECO:0000256" key="5">
    <source>
        <dbReference type="ARBA" id="ARBA00022801"/>
    </source>
</evidence>
<protein>
    <recommendedName>
        <fullName evidence="11">Aminopeptidase</fullName>
        <ecNumber evidence="11">3.4.11.-</ecNumber>
    </recommendedName>
</protein>
<dbReference type="InterPro" id="IPR034016">
    <property type="entry name" value="M1_APN-typ"/>
</dbReference>
<dbReference type="Proteomes" id="UP000053257">
    <property type="component" value="Unassembled WGS sequence"/>
</dbReference>
<dbReference type="STRING" id="745531.A0A0C3S7E6"/>
<dbReference type="EMBL" id="KN840440">
    <property type="protein sequence ID" value="KIP12371.1"/>
    <property type="molecule type" value="Genomic_DNA"/>
</dbReference>
<evidence type="ECO:0000313" key="15">
    <source>
        <dbReference type="EMBL" id="KIP12371.1"/>
    </source>
</evidence>
<evidence type="ECO:0000256" key="3">
    <source>
        <dbReference type="ARBA" id="ARBA00022670"/>
    </source>
</evidence>
<evidence type="ECO:0000313" key="16">
    <source>
        <dbReference type="Proteomes" id="UP000053257"/>
    </source>
</evidence>
<evidence type="ECO:0000256" key="8">
    <source>
        <dbReference type="PIRSR" id="PIRSR634016-1"/>
    </source>
</evidence>
<dbReference type="EC" id="3.4.11.-" evidence="11"/>
<dbReference type="GO" id="GO:0005737">
    <property type="term" value="C:cytoplasm"/>
    <property type="evidence" value="ECO:0007669"/>
    <property type="project" value="TreeGrafter"/>
</dbReference>
<dbReference type="Gene3D" id="1.25.50.20">
    <property type="match status" value="1"/>
</dbReference>
<reference evidence="15 16" key="1">
    <citation type="journal article" date="2014" name="PLoS Genet.">
        <title>Analysis of the Phlebiopsis gigantea genome, transcriptome and secretome provides insight into its pioneer colonization strategies of wood.</title>
        <authorList>
            <person name="Hori C."/>
            <person name="Ishida T."/>
            <person name="Igarashi K."/>
            <person name="Samejima M."/>
            <person name="Suzuki H."/>
            <person name="Master E."/>
            <person name="Ferreira P."/>
            <person name="Ruiz-Duenas F.J."/>
            <person name="Held B."/>
            <person name="Canessa P."/>
            <person name="Larrondo L.F."/>
            <person name="Schmoll M."/>
            <person name="Druzhinina I.S."/>
            <person name="Kubicek C.P."/>
            <person name="Gaskell J.A."/>
            <person name="Kersten P."/>
            <person name="St John F."/>
            <person name="Glasner J."/>
            <person name="Sabat G."/>
            <person name="Splinter BonDurant S."/>
            <person name="Syed K."/>
            <person name="Yadav J."/>
            <person name="Mgbeahuruike A.C."/>
            <person name="Kovalchuk A."/>
            <person name="Asiegbu F.O."/>
            <person name="Lackner G."/>
            <person name="Hoffmeister D."/>
            <person name="Rencoret J."/>
            <person name="Gutierrez A."/>
            <person name="Sun H."/>
            <person name="Lindquist E."/>
            <person name="Barry K."/>
            <person name="Riley R."/>
            <person name="Grigoriev I.V."/>
            <person name="Henrissat B."/>
            <person name="Kues U."/>
            <person name="Berka R.M."/>
            <person name="Martinez A.T."/>
            <person name="Covert S.F."/>
            <person name="Blanchette R.A."/>
            <person name="Cullen D."/>
        </authorList>
    </citation>
    <scope>NUCLEOTIDE SEQUENCE [LARGE SCALE GENOMIC DNA]</scope>
    <source>
        <strain evidence="15 16">11061_1 CR5-6</strain>
    </source>
</reference>
<sequence length="905" mass="102380">MPPETSQASDNPYRLPTDVKPTHYDLTIRTDLKDLKFDGYVTIHLDVLQDTKSIEFYVSKLELVQIRLTSAPLTQTFAQNSTSLKLYDDQERVVLELAQTIPAGSRLKLRIDFSGDLTGSMMGYYRSRFEQDGKEAYYALTQFQPTSARRAFPCWDEPAFKATFSLTMVSRTNTVNLANMSAISEHVYSPSQAENPDVAAWLIHKFSSLNMEEAAEWKVTKFDKTPPMSSYIVAWANGPFAYLEASYTSPISGTVRPLRVYTTADAIQQGEFTLSIMKKVMPLYEQMFDIEYPLPKLDTLVATDFDLGAMENWGLITGRTSGFLLDSKKADLHAKQAVAGMQSHEIAHMWFGDITTMAWWDNLYLNEGFATLVGETIMLGEIFPEWNLRAAFVSGELEAAMSLDAKLSSHPIEVDCPDAGMISQIFDALSYDKAASILRMLMYYVTEEKFLRGVTIYLKNHLYANSVTEDLWAGIAEASGRDVPHVMNNWVTKMGFPIVQVTEVEGGIHVRQDRFIENGVADPKDNETIWSIPLSLLTTSADGRTTVDHSILLDEREKIILLDTTKLFKLNAGTVSVYRVLYTPERLSVIGAEATKANSAFSLADRMGLLHDSFALAKAGYLKMSSVLSLYRLFHAEKENLVWKAIADDLPAIPSAWFEYPDIVEKLQAFRRELFSPLVRKLGYDYPEGEHVDVVKLRTTAIQQAAAAGDQSVINELKSRFKKAVDTRDDSYIPADLIAVTYRMAVKYGGRAEFDFMESSVTRPKNPQVQLAAIYAMTATDDLELREKTWEYIMTKSRNQNLSSFFRGLQTNYDARRFLAQKFKENFDTLLDRLAGTFGLKYLVAASFNALTTDKDYEETVEFFKGRDTSFYKLTLEQALDNIKTKSAWIKRCTDDLREWLEQTA</sequence>
<dbReference type="GO" id="GO:0042277">
    <property type="term" value="F:peptide binding"/>
    <property type="evidence" value="ECO:0007669"/>
    <property type="project" value="TreeGrafter"/>
</dbReference>
<accession>A0A0C3S7E6</accession>
<dbReference type="PANTHER" id="PTHR11533:SF174">
    <property type="entry name" value="PUROMYCIN-SENSITIVE AMINOPEPTIDASE-RELATED"/>
    <property type="match status" value="1"/>
</dbReference>
<dbReference type="SUPFAM" id="SSF63737">
    <property type="entry name" value="Leukotriene A4 hydrolase N-terminal domain"/>
    <property type="match status" value="1"/>
</dbReference>
<proteinExistence type="inferred from homology"/>
<keyword evidence="16" id="KW-1185">Reference proteome</keyword>
<dbReference type="AlphaFoldDB" id="A0A0C3S7E6"/>
<feature type="domain" description="Aminopeptidase N-like N-terminal" evidence="14">
    <location>
        <begin position="20"/>
        <end position="191"/>
    </location>
</feature>
<evidence type="ECO:0000259" key="13">
    <source>
        <dbReference type="Pfam" id="PF11838"/>
    </source>
</evidence>
<feature type="binding site" evidence="9">
    <location>
        <position position="367"/>
    </location>
    <ligand>
        <name>Zn(2+)</name>
        <dbReference type="ChEBI" id="CHEBI:29105"/>
        <note>catalytic</note>
    </ligand>
</feature>
<name>A0A0C3S7E6_PHLG1</name>
<evidence type="ECO:0000256" key="1">
    <source>
        <dbReference type="ARBA" id="ARBA00010136"/>
    </source>
</evidence>
<dbReference type="GO" id="GO:0005615">
    <property type="term" value="C:extracellular space"/>
    <property type="evidence" value="ECO:0007669"/>
    <property type="project" value="TreeGrafter"/>
</dbReference>
<dbReference type="Gene3D" id="1.10.390.10">
    <property type="entry name" value="Neutral Protease Domain 2"/>
    <property type="match status" value="1"/>
</dbReference>
<feature type="domain" description="Peptidase M1 membrane alanine aminopeptidase" evidence="12">
    <location>
        <begin position="272"/>
        <end position="490"/>
    </location>
</feature>
<evidence type="ECO:0000256" key="2">
    <source>
        <dbReference type="ARBA" id="ARBA00022438"/>
    </source>
</evidence>
<dbReference type="Pfam" id="PF01433">
    <property type="entry name" value="Peptidase_M1"/>
    <property type="match status" value="1"/>
</dbReference>
<comment type="cofactor">
    <cofactor evidence="9 11">
        <name>Zn(2+)</name>
        <dbReference type="ChEBI" id="CHEBI:29105"/>
    </cofactor>
    <text evidence="9 11">Binds 1 zinc ion per subunit.</text>
</comment>
<feature type="binding site" evidence="9">
    <location>
        <position position="348"/>
    </location>
    <ligand>
        <name>Zn(2+)</name>
        <dbReference type="ChEBI" id="CHEBI:29105"/>
        <note>catalytic</note>
    </ligand>
</feature>
<dbReference type="PANTHER" id="PTHR11533">
    <property type="entry name" value="PROTEASE M1 ZINC METALLOPROTEASE"/>
    <property type="match status" value="1"/>
</dbReference>
<dbReference type="Pfam" id="PF11838">
    <property type="entry name" value="ERAP1_C"/>
    <property type="match status" value="1"/>
</dbReference>
<dbReference type="GO" id="GO:0016020">
    <property type="term" value="C:membrane"/>
    <property type="evidence" value="ECO:0007669"/>
    <property type="project" value="TreeGrafter"/>
</dbReference>
<evidence type="ECO:0000256" key="6">
    <source>
        <dbReference type="ARBA" id="ARBA00022833"/>
    </source>
</evidence>
<dbReference type="GO" id="GO:0008270">
    <property type="term" value="F:zinc ion binding"/>
    <property type="evidence" value="ECO:0007669"/>
    <property type="project" value="UniProtKB-UniRule"/>
</dbReference>
<keyword evidence="2 11" id="KW-0031">Aminopeptidase</keyword>
<keyword evidence="6 9" id="KW-0862">Zinc</keyword>
<dbReference type="Pfam" id="PF17900">
    <property type="entry name" value="Peptidase_M1_N"/>
    <property type="match status" value="1"/>
</dbReference>
<dbReference type="OrthoDB" id="10031169at2759"/>
<dbReference type="GO" id="GO:0070006">
    <property type="term" value="F:metalloaminopeptidase activity"/>
    <property type="evidence" value="ECO:0007669"/>
    <property type="project" value="TreeGrafter"/>
</dbReference>
<dbReference type="InterPro" id="IPR014782">
    <property type="entry name" value="Peptidase_M1_dom"/>
</dbReference>
<dbReference type="FunFam" id="1.10.390.10:FF:000006">
    <property type="entry name" value="Puromycin-sensitive aminopeptidase"/>
    <property type="match status" value="1"/>
</dbReference>
<feature type="binding site" evidence="9">
    <location>
        <position position="344"/>
    </location>
    <ligand>
        <name>Zn(2+)</name>
        <dbReference type="ChEBI" id="CHEBI:29105"/>
        <note>catalytic</note>
    </ligand>
</feature>
<dbReference type="CDD" id="cd09601">
    <property type="entry name" value="M1_APN-Q_like"/>
    <property type="match status" value="1"/>
</dbReference>
<keyword evidence="7 11" id="KW-0482">Metalloprotease</keyword>
<feature type="site" description="Transition state stabilizer" evidence="10">
    <location>
        <position position="431"/>
    </location>
</feature>
<dbReference type="SUPFAM" id="SSF55486">
    <property type="entry name" value="Metalloproteases ('zincins'), catalytic domain"/>
    <property type="match status" value="1"/>
</dbReference>
<keyword evidence="5 11" id="KW-0378">Hydrolase</keyword>
<dbReference type="InterPro" id="IPR045357">
    <property type="entry name" value="Aminopeptidase_N-like_N"/>
</dbReference>
<dbReference type="Gene3D" id="2.60.40.1730">
    <property type="entry name" value="tricorn interacting facor f3 domain"/>
    <property type="match status" value="1"/>
</dbReference>
<dbReference type="Gene3D" id="2.60.40.1910">
    <property type="match status" value="1"/>
</dbReference>
<dbReference type="InterPro" id="IPR042097">
    <property type="entry name" value="Aminopeptidase_N-like_N_sf"/>
</dbReference>
<evidence type="ECO:0000256" key="7">
    <source>
        <dbReference type="ARBA" id="ARBA00023049"/>
    </source>
</evidence>
<dbReference type="InterPro" id="IPR050344">
    <property type="entry name" value="Peptidase_M1_aminopeptidases"/>
</dbReference>
<organism evidence="15 16">
    <name type="scientific">Phlebiopsis gigantea (strain 11061_1 CR5-6)</name>
    <name type="common">White-rot fungus</name>
    <name type="synonym">Peniophora gigantea</name>
    <dbReference type="NCBI Taxonomy" id="745531"/>
    <lineage>
        <taxon>Eukaryota</taxon>
        <taxon>Fungi</taxon>
        <taxon>Dikarya</taxon>
        <taxon>Basidiomycota</taxon>
        <taxon>Agaricomycotina</taxon>
        <taxon>Agaricomycetes</taxon>
        <taxon>Polyporales</taxon>
        <taxon>Phanerochaetaceae</taxon>
        <taxon>Phlebiopsis</taxon>
    </lineage>
</organism>
<evidence type="ECO:0000256" key="9">
    <source>
        <dbReference type="PIRSR" id="PIRSR634016-3"/>
    </source>
</evidence>
<evidence type="ECO:0000256" key="10">
    <source>
        <dbReference type="PIRSR" id="PIRSR634016-4"/>
    </source>
</evidence>
<evidence type="ECO:0000256" key="4">
    <source>
        <dbReference type="ARBA" id="ARBA00022723"/>
    </source>
</evidence>
<gene>
    <name evidence="15" type="ORF">PHLGIDRAFT_32955</name>
</gene>
<dbReference type="GO" id="GO:0006508">
    <property type="term" value="P:proteolysis"/>
    <property type="evidence" value="ECO:0007669"/>
    <property type="project" value="UniProtKB-KW"/>
</dbReference>
<keyword evidence="4 9" id="KW-0479">Metal-binding</keyword>
<dbReference type="InterPro" id="IPR024571">
    <property type="entry name" value="ERAP1-like_C_dom"/>
</dbReference>
<dbReference type="GO" id="GO:0043171">
    <property type="term" value="P:peptide catabolic process"/>
    <property type="evidence" value="ECO:0007669"/>
    <property type="project" value="TreeGrafter"/>
</dbReference>
<dbReference type="InterPro" id="IPR027268">
    <property type="entry name" value="Peptidase_M4/M1_CTD_sf"/>
</dbReference>
<keyword evidence="3 11" id="KW-0645">Protease</keyword>
<evidence type="ECO:0000256" key="11">
    <source>
        <dbReference type="RuleBase" id="RU364040"/>
    </source>
</evidence>
<feature type="domain" description="ERAP1-like C-terminal" evidence="13">
    <location>
        <begin position="567"/>
        <end position="884"/>
    </location>
</feature>
<dbReference type="HOGENOM" id="CLU_003705_0_2_1"/>